<dbReference type="PANTHER" id="PTHR34535">
    <property type="entry name" value="HYDROGENASE MATURATION FACTOR HYPA"/>
    <property type="match status" value="1"/>
</dbReference>
<evidence type="ECO:0000256" key="1">
    <source>
        <dbReference type="ARBA" id="ARBA00010748"/>
    </source>
</evidence>
<proteinExistence type="inferred from homology"/>
<keyword evidence="2 5" id="KW-0533">Nickel</keyword>
<dbReference type="Proteomes" id="UP000069241">
    <property type="component" value="Chromosome"/>
</dbReference>
<dbReference type="Gene3D" id="3.30.2320.80">
    <property type="match status" value="1"/>
</dbReference>
<evidence type="ECO:0000313" key="7">
    <source>
        <dbReference type="Proteomes" id="UP000069241"/>
    </source>
</evidence>
<comment type="function">
    <text evidence="5">Involved in the maturation of [NiFe] hydrogenases. Required for nickel insertion into the metal center of the hydrogenase.</text>
</comment>
<dbReference type="AlphaFoldDB" id="A0A0X8JII8"/>
<evidence type="ECO:0000256" key="3">
    <source>
        <dbReference type="ARBA" id="ARBA00022723"/>
    </source>
</evidence>
<dbReference type="KEGG" id="dfi:AXF13_03055"/>
<dbReference type="GO" id="GO:0008270">
    <property type="term" value="F:zinc ion binding"/>
    <property type="evidence" value="ECO:0007669"/>
    <property type="project" value="UniProtKB-UniRule"/>
</dbReference>
<organism evidence="6 7">
    <name type="scientific">Desulfovibrio fairfieldensis</name>
    <dbReference type="NCBI Taxonomy" id="44742"/>
    <lineage>
        <taxon>Bacteria</taxon>
        <taxon>Pseudomonadati</taxon>
        <taxon>Thermodesulfobacteriota</taxon>
        <taxon>Desulfovibrionia</taxon>
        <taxon>Desulfovibrionales</taxon>
        <taxon>Desulfovibrionaceae</taxon>
        <taxon>Desulfovibrio</taxon>
    </lineage>
</organism>
<keyword evidence="4 5" id="KW-0862">Zinc</keyword>
<dbReference type="GO" id="GO:0051604">
    <property type="term" value="P:protein maturation"/>
    <property type="evidence" value="ECO:0007669"/>
    <property type="project" value="InterPro"/>
</dbReference>
<evidence type="ECO:0000256" key="4">
    <source>
        <dbReference type="ARBA" id="ARBA00022833"/>
    </source>
</evidence>
<evidence type="ECO:0000313" key="6">
    <source>
        <dbReference type="EMBL" id="AMD89172.1"/>
    </source>
</evidence>
<feature type="binding site" evidence="5">
    <location>
        <position position="76"/>
    </location>
    <ligand>
        <name>Zn(2+)</name>
        <dbReference type="ChEBI" id="CHEBI:29105"/>
    </ligand>
</feature>
<dbReference type="InterPro" id="IPR000688">
    <property type="entry name" value="HypA/HybF"/>
</dbReference>
<accession>A0A0X8JII8</accession>
<dbReference type="HAMAP" id="MF_00213">
    <property type="entry name" value="HypA_HybF"/>
    <property type="match status" value="1"/>
</dbReference>
<comment type="similarity">
    <text evidence="1 5">Belongs to the HypA/HybF family.</text>
</comment>
<evidence type="ECO:0000256" key="5">
    <source>
        <dbReference type="HAMAP-Rule" id="MF_00213"/>
    </source>
</evidence>
<dbReference type="EMBL" id="CP014229">
    <property type="protein sequence ID" value="AMD89172.1"/>
    <property type="molecule type" value="Genomic_DNA"/>
</dbReference>
<feature type="binding site" evidence="5">
    <location>
        <position position="2"/>
    </location>
    <ligand>
        <name>Ni(2+)</name>
        <dbReference type="ChEBI" id="CHEBI:49786"/>
    </ligand>
</feature>
<feature type="binding site" evidence="5">
    <location>
        <position position="73"/>
    </location>
    <ligand>
        <name>Zn(2+)</name>
        <dbReference type="ChEBI" id="CHEBI:29105"/>
    </ligand>
</feature>
<dbReference type="PIRSF" id="PIRSF004761">
    <property type="entry name" value="Hydrgn_mat_HypA"/>
    <property type="match status" value="1"/>
</dbReference>
<dbReference type="PROSITE" id="PS01249">
    <property type="entry name" value="HYPA"/>
    <property type="match status" value="1"/>
</dbReference>
<feature type="binding site" evidence="5">
    <location>
        <position position="95"/>
    </location>
    <ligand>
        <name>Zn(2+)</name>
        <dbReference type="ChEBI" id="CHEBI:29105"/>
    </ligand>
</feature>
<dbReference type="PANTHER" id="PTHR34535:SF3">
    <property type="entry name" value="HYDROGENASE MATURATION FACTOR HYPA"/>
    <property type="match status" value="1"/>
</dbReference>
<name>A0A0X8JII8_9BACT</name>
<feature type="binding site" evidence="5">
    <location>
        <position position="92"/>
    </location>
    <ligand>
        <name>Zn(2+)</name>
        <dbReference type="ChEBI" id="CHEBI:29105"/>
    </ligand>
</feature>
<gene>
    <name evidence="5" type="primary">hypA</name>
    <name evidence="6" type="ORF">AXF13_03055</name>
</gene>
<protein>
    <recommendedName>
        <fullName evidence="5">Hydrogenase maturation factor HypA</fullName>
    </recommendedName>
</protein>
<keyword evidence="7" id="KW-1185">Reference proteome</keyword>
<dbReference type="GO" id="GO:0016151">
    <property type="term" value="F:nickel cation binding"/>
    <property type="evidence" value="ECO:0007669"/>
    <property type="project" value="UniProtKB-UniRule"/>
</dbReference>
<evidence type="ECO:0000256" key="2">
    <source>
        <dbReference type="ARBA" id="ARBA00022596"/>
    </source>
</evidence>
<dbReference type="InterPro" id="IPR020538">
    <property type="entry name" value="Hydgase_Ni_incorp_HypA/HybF_CS"/>
</dbReference>
<keyword evidence="3 5" id="KW-0479">Metal-binding</keyword>
<dbReference type="STRING" id="44742.AXF13_03055"/>
<sequence length="117" mass="12975">MHEMAIAQSLLAMAEEEIGRRNCSRLELVRVEYGALSGVVPESLQFCFETMIKGTPHEGARLELICLPLRLRCPFCGEVFGGEGQDALWQPCPGCGEQFGHVVEQGKELILSRLEAR</sequence>
<reference evidence="7" key="1">
    <citation type="submission" date="2016-02" db="EMBL/GenBank/DDBJ databases">
        <authorList>
            <person name="Holder M.E."/>
            <person name="Ajami N.J."/>
            <person name="Petrosino J.F."/>
        </authorList>
    </citation>
    <scope>NUCLEOTIDE SEQUENCE [LARGE SCALE GENOMIC DNA]</scope>
    <source>
        <strain evidence="7">CCUG 45958</strain>
    </source>
</reference>
<dbReference type="Pfam" id="PF01155">
    <property type="entry name" value="HypA"/>
    <property type="match status" value="1"/>
</dbReference>